<dbReference type="GO" id="GO:0003725">
    <property type="term" value="F:double-stranded RNA binding"/>
    <property type="evidence" value="ECO:0007669"/>
    <property type="project" value="InterPro"/>
</dbReference>
<keyword evidence="7" id="KW-0548">Nucleotidyltransferase</keyword>
<dbReference type="EC" id="2.7.7.87" evidence="3"/>
<dbReference type="GO" id="GO:0006450">
    <property type="term" value="P:regulation of translational fidelity"/>
    <property type="evidence" value="ECO:0007669"/>
    <property type="project" value="TreeGrafter"/>
</dbReference>
<comment type="caution">
    <text evidence="13">The sequence shown here is derived from an EMBL/GenBank/DDBJ whole genome shotgun (WGS) entry which is preliminary data.</text>
</comment>
<dbReference type="Pfam" id="PF01300">
    <property type="entry name" value="Sua5_yciO_yrdC"/>
    <property type="match status" value="1"/>
</dbReference>
<reference evidence="13 14" key="1">
    <citation type="journal article" date="2016" name="Nat. Commun.">
        <title>Thousands of microbial genomes shed light on interconnected biogeochemical processes in an aquifer system.</title>
        <authorList>
            <person name="Anantharaman K."/>
            <person name="Brown C.T."/>
            <person name="Hug L.A."/>
            <person name="Sharon I."/>
            <person name="Castelle C.J."/>
            <person name="Probst A.J."/>
            <person name="Thomas B.C."/>
            <person name="Singh A."/>
            <person name="Wilkins M.J."/>
            <person name="Karaoz U."/>
            <person name="Brodie E.L."/>
            <person name="Williams K.H."/>
            <person name="Hubbard S.S."/>
            <person name="Banfield J.F."/>
        </authorList>
    </citation>
    <scope>NUCLEOTIDE SEQUENCE [LARGE SCALE GENOMIC DNA]</scope>
</reference>
<evidence type="ECO:0000256" key="4">
    <source>
        <dbReference type="ARBA" id="ARBA00022490"/>
    </source>
</evidence>
<dbReference type="GO" id="GO:0061710">
    <property type="term" value="F:L-threonylcarbamoyladenylate synthase"/>
    <property type="evidence" value="ECO:0007669"/>
    <property type="project" value="UniProtKB-EC"/>
</dbReference>
<evidence type="ECO:0000259" key="12">
    <source>
        <dbReference type="PROSITE" id="PS51163"/>
    </source>
</evidence>
<proteinExistence type="inferred from homology"/>
<name>A0A1F5YMN2_9BACT</name>
<evidence type="ECO:0000256" key="10">
    <source>
        <dbReference type="ARBA" id="ARBA00029774"/>
    </source>
</evidence>
<dbReference type="EMBL" id="MFJD01000016">
    <property type="protein sequence ID" value="OGG01440.1"/>
    <property type="molecule type" value="Genomic_DNA"/>
</dbReference>
<dbReference type="AlphaFoldDB" id="A0A1F5YMN2"/>
<dbReference type="NCBIfam" id="TIGR00057">
    <property type="entry name" value="L-threonylcarbamoyladenylate synthase"/>
    <property type="match status" value="1"/>
</dbReference>
<evidence type="ECO:0000256" key="5">
    <source>
        <dbReference type="ARBA" id="ARBA00022679"/>
    </source>
</evidence>
<dbReference type="STRING" id="1798374.A2Z33_02805"/>
<evidence type="ECO:0000313" key="13">
    <source>
        <dbReference type="EMBL" id="OGG01440.1"/>
    </source>
</evidence>
<dbReference type="Gene3D" id="3.90.870.10">
    <property type="entry name" value="DHBP synthase"/>
    <property type="match status" value="1"/>
</dbReference>
<protein>
    <recommendedName>
        <fullName evidence="10">L-threonylcarbamoyladenylate synthase</fullName>
        <ecNumber evidence="3">2.7.7.87</ecNumber>
    </recommendedName>
    <alternativeName>
        <fullName evidence="10">L-threonylcarbamoyladenylate synthase</fullName>
    </alternativeName>
</protein>
<dbReference type="PROSITE" id="PS51163">
    <property type="entry name" value="YRDC"/>
    <property type="match status" value="1"/>
</dbReference>
<evidence type="ECO:0000256" key="9">
    <source>
        <dbReference type="ARBA" id="ARBA00022840"/>
    </source>
</evidence>
<feature type="domain" description="YrdC-like" evidence="12">
    <location>
        <begin position="11"/>
        <end position="198"/>
    </location>
</feature>
<keyword evidence="5" id="KW-0808">Transferase</keyword>
<comment type="catalytic activity">
    <reaction evidence="11">
        <text>L-threonine + hydrogencarbonate + ATP = L-threonylcarbamoyladenylate + diphosphate + H2O</text>
        <dbReference type="Rhea" id="RHEA:36407"/>
        <dbReference type="ChEBI" id="CHEBI:15377"/>
        <dbReference type="ChEBI" id="CHEBI:17544"/>
        <dbReference type="ChEBI" id="CHEBI:30616"/>
        <dbReference type="ChEBI" id="CHEBI:33019"/>
        <dbReference type="ChEBI" id="CHEBI:57926"/>
        <dbReference type="ChEBI" id="CHEBI:73682"/>
        <dbReference type="EC" id="2.7.7.87"/>
    </reaction>
</comment>
<evidence type="ECO:0000256" key="1">
    <source>
        <dbReference type="ARBA" id="ARBA00004496"/>
    </source>
</evidence>
<dbReference type="GO" id="GO:0005737">
    <property type="term" value="C:cytoplasm"/>
    <property type="evidence" value="ECO:0007669"/>
    <property type="project" value="UniProtKB-SubCell"/>
</dbReference>
<dbReference type="InterPro" id="IPR006070">
    <property type="entry name" value="Sua5-like_dom"/>
</dbReference>
<dbReference type="InterPro" id="IPR017945">
    <property type="entry name" value="DHBP_synth_RibB-like_a/b_dom"/>
</dbReference>
<dbReference type="Proteomes" id="UP000178448">
    <property type="component" value="Unassembled WGS sequence"/>
</dbReference>
<dbReference type="InterPro" id="IPR050156">
    <property type="entry name" value="TC-AMP_synthase_SUA5"/>
</dbReference>
<evidence type="ECO:0000256" key="8">
    <source>
        <dbReference type="ARBA" id="ARBA00022741"/>
    </source>
</evidence>
<comment type="similarity">
    <text evidence="2">Belongs to the SUA5 family.</text>
</comment>
<dbReference type="GO" id="GO:0000049">
    <property type="term" value="F:tRNA binding"/>
    <property type="evidence" value="ECO:0007669"/>
    <property type="project" value="TreeGrafter"/>
</dbReference>
<comment type="subcellular location">
    <subcellularLocation>
        <location evidence="1">Cytoplasm</location>
    </subcellularLocation>
</comment>
<dbReference type="PANTHER" id="PTHR17490:SF16">
    <property type="entry name" value="THREONYLCARBAMOYL-AMP SYNTHASE"/>
    <property type="match status" value="1"/>
</dbReference>
<keyword evidence="4" id="KW-0963">Cytoplasm</keyword>
<evidence type="ECO:0000313" key="14">
    <source>
        <dbReference type="Proteomes" id="UP000178448"/>
    </source>
</evidence>
<accession>A0A1F5YMN2</accession>
<evidence type="ECO:0000256" key="2">
    <source>
        <dbReference type="ARBA" id="ARBA00007663"/>
    </source>
</evidence>
<keyword evidence="8" id="KW-0547">Nucleotide-binding</keyword>
<evidence type="ECO:0000256" key="3">
    <source>
        <dbReference type="ARBA" id="ARBA00012584"/>
    </source>
</evidence>
<dbReference type="GO" id="GO:0005524">
    <property type="term" value="F:ATP binding"/>
    <property type="evidence" value="ECO:0007669"/>
    <property type="project" value="UniProtKB-KW"/>
</dbReference>
<evidence type="ECO:0000256" key="7">
    <source>
        <dbReference type="ARBA" id="ARBA00022695"/>
    </source>
</evidence>
<gene>
    <name evidence="13" type="ORF">A2Z33_02805</name>
</gene>
<sequence>MKSVTGLLKSKIVSPERAEILLNAGGILIYPTDTAFGIGCLIGASESVRRLFEIRQRPARQAMPALVASVEMALDYFDRPGPTVRRLMRTHWPGALTIVAPAVPGKIDLRISGGGTTIGLRMPDYPPVLSLIASCGTPLLGPSANIHGRPTPYSLSDVDPLLVMHSDGVMSGTVEHRLPSTVIDCTGSKVRIIRQGAVRI</sequence>
<keyword evidence="6" id="KW-0819">tRNA processing</keyword>
<dbReference type="GO" id="GO:0008033">
    <property type="term" value="P:tRNA processing"/>
    <property type="evidence" value="ECO:0007669"/>
    <property type="project" value="UniProtKB-KW"/>
</dbReference>
<dbReference type="PANTHER" id="PTHR17490">
    <property type="entry name" value="SUA5"/>
    <property type="match status" value="1"/>
</dbReference>
<organism evidence="13 14">
    <name type="scientific">Candidatus Gottesmanbacteria bacterium RBG_16_52_11</name>
    <dbReference type="NCBI Taxonomy" id="1798374"/>
    <lineage>
        <taxon>Bacteria</taxon>
        <taxon>Candidatus Gottesmaniibacteriota</taxon>
    </lineage>
</organism>
<keyword evidence="9" id="KW-0067">ATP-binding</keyword>
<evidence type="ECO:0000256" key="11">
    <source>
        <dbReference type="ARBA" id="ARBA00048366"/>
    </source>
</evidence>
<evidence type="ECO:0000256" key="6">
    <source>
        <dbReference type="ARBA" id="ARBA00022694"/>
    </source>
</evidence>
<dbReference type="SUPFAM" id="SSF55821">
    <property type="entry name" value="YrdC/RibB"/>
    <property type="match status" value="1"/>
</dbReference>